<dbReference type="InterPro" id="IPR006311">
    <property type="entry name" value="TAT_signal"/>
</dbReference>
<dbReference type="InterPro" id="IPR006626">
    <property type="entry name" value="PbH1"/>
</dbReference>
<evidence type="ECO:0000313" key="3">
    <source>
        <dbReference type="EMBL" id="MBP1990697.1"/>
    </source>
</evidence>
<dbReference type="SUPFAM" id="SSF51126">
    <property type="entry name" value="Pectin lyase-like"/>
    <property type="match status" value="1"/>
</dbReference>
<evidence type="ECO:0000259" key="2">
    <source>
        <dbReference type="Pfam" id="PF12708"/>
    </source>
</evidence>
<dbReference type="EMBL" id="JAGGLB010000006">
    <property type="protein sequence ID" value="MBP1990697.1"/>
    <property type="molecule type" value="Genomic_DNA"/>
</dbReference>
<keyword evidence="1" id="KW-0812">Transmembrane</keyword>
<feature type="transmembrane region" description="Helical" evidence="1">
    <location>
        <begin position="29"/>
        <end position="47"/>
    </location>
</feature>
<organism evidence="3 4">
    <name type="scientific">Paenibacillus eucommiae</name>
    <dbReference type="NCBI Taxonomy" id="1355755"/>
    <lineage>
        <taxon>Bacteria</taxon>
        <taxon>Bacillati</taxon>
        <taxon>Bacillota</taxon>
        <taxon>Bacilli</taxon>
        <taxon>Bacillales</taxon>
        <taxon>Paenibacillaceae</taxon>
        <taxon>Paenibacillus</taxon>
    </lineage>
</organism>
<dbReference type="PROSITE" id="PS51318">
    <property type="entry name" value="TAT"/>
    <property type="match status" value="1"/>
</dbReference>
<dbReference type="Pfam" id="PF12708">
    <property type="entry name" value="Pect-lyase_RHGA_epim"/>
    <property type="match status" value="1"/>
</dbReference>
<gene>
    <name evidence="3" type="ORF">J2Z66_002303</name>
</gene>
<name>A0ABS4IT08_9BACL</name>
<comment type="caution">
    <text evidence="3">The sequence shown here is derived from an EMBL/GenBank/DDBJ whole genome shotgun (WGS) entry which is preliminary data.</text>
</comment>
<keyword evidence="1" id="KW-1133">Transmembrane helix</keyword>
<dbReference type="InterPro" id="IPR011050">
    <property type="entry name" value="Pectin_lyase_fold/virulence"/>
</dbReference>
<dbReference type="InterPro" id="IPR012334">
    <property type="entry name" value="Pectin_lyas_fold"/>
</dbReference>
<dbReference type="InterPro" id="IPR024535">
    <property type="entry name" value="RHGA/B-epi-like_pectate_lyase"/>
</dbReference>
<evidence type="ECO:0000313" key="4">
    <source>
        <dbReference type="Proteomes" id="UP001519287"/>
    </source>
</evidence>
<protein>
    <recommendedName>
        <fullName evidence="2">Rhamnogalacturonase A/B/Epimerase-like pectate lyase domain-containing protein</fullName>
    </recommendedName>
</protein>
<feature type="domain" description="Rhamnogalacturonase A/B/Epimerase-like pectate lyase" evidence="2">
    <location>
        <begin position="137"/>
        <end position="339"/>
    </location>
</feature>
<dbReference type="Proteomes" id="UP001519287">
    <property type="component" value="Unassembled WGS sequence"/>
</dbReference>
<evidence type="ECO:0000256" key="1">
    <source>
        <dbReference type="SAM" id="Phobius"/>
    </source>
</evidence>
<accession>A0ABS4IT08</accession>
<dbReference type="RefSeq" id="WP_209971466.1">
    <property type="nucleotide sequence ID" value="NZ_JAGGLB010000006.1"/>
</dbReference>
<proteinExistence type="predicted"/>
<reference evidence="3 4" key="1">
    <citation type="submission" date="2021-03" db="EMBL/GenBank/DDBJ databases">
        <title>Genomic Encyclopedia of Type Strains, Phase IV (KMG-IV): sequencing the most valuable type-strain genomes for metagenomic binning, comparative biology and taxonomic classification.</title>
        <authorList>
            <person name="Goeker M."/>
        </authorList>
    </citation>
    <scope>NUCLEOTIDE SEQUENCE [LARGE SCALE GENOMIC DNA]</scope>
    <source>
        <strain evidence="3 4">DSM 26048</strain>
    </source>
</reference>
<keyword evidence="4" id="KW-1185">Reference proteome</keyword>
<dbReference type="SMART" id="SM00710">
    <property type="entry name" value="PbH1"/>
    <property type="match status" value="8"/>
</dbReference>
<dbReference type="Gene3D" id="2.160.20.10">
    <property type="entry name" value="Single-stranded right-handed beta-helix, Pectin lyase-like"/>
    <property type="match status" value="1"/>
</dbReference>
<keyword evidence="1" id="KW-0472">Membrane</keyword>
<sequence length="723" mass="78880">MTENNQHQQQVEQEGYEGKSDVRVSRRKLLGGIGAAGAVTAGAWLLGTMGGKLPVANGSGMKKSIEYEECCKMVTIAQLRALSSPEIDRIYFVKDRDQEGSFYYDNTDTTSADNTGIILVSSSGARFRRIFSGPAHVKWFGAKGDGTTDDTAAIQLAINSFSHIYFSASSYRITDYVFLQDNSRIEGTRASKIFMTTNPDGVNLISAKDKVNVTIDNLWIEGVYGVGNPFPVKGVMEGQGVTLAVYGCRNVVITNCYFTYNGDGSGNIYVSKCKDVVVTNNYVEKSMNGICFDNWYGENDTPGGTHVENVTVANNVVSDMGGRAIAFDLDDVVVRNSNIAVVGNTVRAAAYAAIAFNGKGITVVGNIIDGRRDRGISTVGGQQSLPTYYGFLSNFNCEQVHLADNVFEEIFMNGVKILNGSEVSIANNRFSFALDYLNQNNQQLTELHEPNNQLISLEWDTNMYVAPYSMKVENNVLVNNRNPTGQQPVSEMIILKDSSNKADMAANTFIHIANNQIRSKVLSTAIRYSKTLNQDLDTSRLYITNNTIYSPLKKGTAIMTSKLEELHIEDNNINGVAIAIETGKNGLCYFSGNLIRNYNTAYFFQVGNLTNQIAQLIVKDTIIGDPAEGSYVFAGLVNNPYIVGISNGAGMKFIGVNINKIKGTYYPENLTVDQGSDTAPTDGKWTIGDRVLIKNVVAGGYSGFICTQLGTPGTWKKFGTIEV</sequence>